<dbReference type="Pfam" id="PF13646">
    <property type="entry name" value="HEAT_2"/>
    <property type="match status" value="2"/>
</dbReference>
<keyword evidence="3" id="KW-1185">Reference proteome</keyword>
<dbReference type="Proteomes" id="UP001056766">
    <property type="component" value="Unassembled WGS sequence"/>
</dbReference>
<proteinExistence type="predicted"/>
<dbReference type="InterPro" id="IPR021133">
    <property type="entry name" value="HEAT_type_2"/>
</dbReference>
<protein>
    <submittedName>
        <fullName evidence="2">HEAT repeat domain-containing protein</fullName>
    </submittedName>
</protein>
<gene>
    <name evidence="2" type="ORF">KDK67_04715</name>
</gene>
<dbReference type="Pfam" id="PF03130">
    <property type="entry name" value="HEAT_PBS"/>
    <property type="match status" value="1"/>
</dbReference>
<reference evidence="2" key="1">
    <citation type="journal article" date="2021" name="mSystems">
        <title>Bacteria and Archaea Synergistically Convert Glycine Betaine to Biogenic Methane in the Formosa Cold Seep of the South China Sea.</title>
        <authorList>
            <person name="Li L."/>
            <person name="Zhang W."/>
            <person name="Zhang S."/>
            <person name="Song L."/>
            <person name="Sun Q."/>
            <person name="Zhang H."/>
            <person name="Xiang H."/>
            <person name="Dong X."/>
        </authorList>
    </citation>
    <scope>NUCLEOTIDE SEQUENCE</scope>
    <source>
        <strain evidence="2">LLY</strain>
    </source>
</reference>
<dbReference type="GO" id="GO:0016491">
    <property type="term" value="F:oxidoreductase activity"/>
    <property type="evidence" value="ECO:0007669"/>
    <property type="project" value="TreeGrafter"/>
</dbReference>
<evidence type="ECO:0000313" key="3">
    <source>
        <dbReference type="Proteomes" id="UP001056766"/>
    </source>
</evidence>
<dbReference type="InterPro" id="IPR000225">
    <property type="entry name" value="Armadillo"/>
</dbReference>
<dbReference type="AlphaFoldDB" id="A0A9E5DAX9"/>
<sequence length="425" mass="46990">MYVKIICIFVSAILLIFGTVSTCASSDETVIDEIMMESLIQNMGHQDVFIRLDAVKNLVEIGDPAVDPLIQALNDKNPKIRGNSASALGKIGNERAIQPLIELLGDENNEVQRAAEIALGNINEPAVESLVGAMNDQNEIFPIHLATIRILGAIGDERAVEPLIQMLGYTGGVDAAEALSNIGEPSVEPLIDVLEDNNPLVRAYAARALGGTGDSRAIEPVIELLNDEDENVRSNAAMALGELDDKRAIEPLTKTLDDRSNRVRILARSAIDNIKRQNSSYKVITFYGKEMDFYTEDERRSWLDELESMRNIRNDMEKYMYPDGPVISYGQGYDGYISVTFLEGSEINGSLMDEIYETIDQKAVQNGIDNIPVKFEFDEMPVEDEAPCEDLIEDDVETPNAPGFTIPSLVMALLFALRKQKRLNS</sequence>
<dbReference type="EMBL" id="JAGSOI010000012">
    <property type="protein sequence ID" value="MCM1986307.1"/>
    <property type="molecule type" value="Genomic_DNA"/>
</dbReference>
<dbReference type="SMART" id="SM00567">
    <property type="entry name" value="EZ_HEAT"/>
    <property type="match status" value="7"/>
</dbReference>
<evidence type="ECO:0000313" key="2">
    <source>
        <dbReference type="EMBL" id="MCM1986307.1"/>
    </source>
</evidence>
<organism evidence="2 3">
    <name type="scientific">Methanococcoides seepicolus</name>
    <dbReference type="NCBI Taxonomy" id="2828780"/>
    <lineage>
        <taxon>Archaea</taxon>
        <taxon>Methanobacteriati</taxon>
        <taxon>Methanobacteriota</taxon>
        <taxon>Stenosarchaea group</taxon>
        <taxon>Methanomicrobia</taxon>
        <taxon>Methanosarcinales</taxon>
        <taxon>Methanosarcinaceae</taxon>
        <taxon>Methanococcoides</taxon>
    </lineage>
</organism>
<accession>A0A9E5DAX9</accession>
<dbReference type="RefSeq" id="WP_250867688.1">
    <property type="nucleotide sequence ID" value="NZ_JAGSOI010000012.1"/>
</dbReference>
<dbReference type="Gene3D" id="1.25.10.10">
    <property type="entry name" value="Leucine-rich Repeat Variant"/>
    <property type="match status" value="2"/>
</dbReference>
<dbReference type="PANTHER" id="PTHR12697:SF5">
    <property type="entry name" value="DEOXYHYPUSINE HYDROXYLASE"/>
    <property type="match status" value="1"/>
</dbReference>
<dbReference type="SMART" id="SM00185">
    <property type="entry name" value="ARM"/>
    <property type="match status" value="2"/>
</dbReference>
<reference evidence="2" key="2">
    <citation type="submission" date="2021-04" db="EMBL/GenBank/DDBJ databases">
        <authorList>
            <person name="Dong X."/>
        </authorList>
    </citation>
    <scope>NUCLEOTIDE SEQUENCE</scope>
    <source>
        <strain evidence="2">LLY</strain>
    </source>
</reference>
<name>A0A9E5DAX9_9EURY</name>
<dbReference type="SUPFAM" id="SSF48371">
    <property type="entry name" value="ARM repeat"/>
    <property type="match status" value="1"/>
</dbReference>
<dbReference type="PANTHER" id="PTHR12697">
    <property type="entry name" value="PBS LYASE HEAT-LIKE PROTEIN"/>
    <property type="match status" value="1"/>
</dbReference>
<evidence type="ECO:0000256" key="1">
    <source>
        <dbReference type="ARBA" id="ARBA00045876"/>
    </source>
</evidence>
<dbReference type="PROSITE" id="PS50077">
    <property type="entry name" value="HEAT_REPEAT"/>
    <property type="match status" value="1"/>
</dbReference>
<comment type="caution">
    <text evidence="2">The sequence shown here is derived from an EMBL/GenBank/DDBJ whole genome shotgun (WGS) entry which is preliminary data.</text>
</comment>
<comment type="function">
    <text evidence="1">Catalyzes the hydroxylation of the N(6)-(4-aminobutyl)-L-lysine intermediate produced by deoxyhypusine synthase/DHPS on a critical lysine of the eukaryotic translation initiation factor 5A/eIF-5A. This is the second step of the post-translational modification of that lysine into an unusual amino acid residue named hypusine. Hypusination is unique to mature eIF-5A factor and is essential for its function.</text>
</comment>
<dbReference type="InterPro" id="IPR011989">
    <property type="entry name" value="ARM-like"/>
</dbReference>
<dbReference type="InterPro" id="IPR016024">
    <property type="entry name" value="ARM-type_fold"/>
</dbReference>
<dbReference type="InterPro" id="IPR004155">
    <property type="entry name" value="PBS_lyase_HEAT"/>
</dbReference>